<evidence type="ECO:0000256" key="15">
    <source>
        <dbReference type="SAM" id="Coils"/>
    </source>
</evidence>
<keyword evidence="7" id="KW-0254">Endocytosis</keyword>
<evidence type="ECO:0000256" key="7">
    <source>
        <dbReference type="ARBA" id="ARBA00022583"/>
    </source>
</evidence>
<evidence type="ECO:0000256" key="3">
    <source>
        <dbReference type="ARBA" id="ARBA00006603"/>
    </source>
</evidence>
<dbReference type="PANTHER" id="PTHR31179">
    <property type="entry name" value="RAB GTPASE-BINDING EFFECTOR PROTEIN"/>
    <property type="match status" value="1"/>
</dbReference>
<keyword evidence="5" id="KW-0963">Cytoplasm</keyword>
<reference evidence="18 19" key="1">
    <citation type="submission" date="2024-08" db="EMBL/GenBank/DDBJ databases">
        <authorList>
            <person name="Cucini C."/>
            <person name="Frati F."/>
        </authorList>
    </citation>
    <scope>NUCLEOTIDE SEQUENCE [LARGE SCALE GENOMIC DNA]</scope>
</reference>
<comment type="similarity">
    <text evidence="3">Belongs to the rabaptin family.</text>
</comment>
<evidence type="ECO:0000256" key="13">
    <source>
        <dbReference type="ARBA" id="ARBA00023054"/>
    </source>
</evidence>
<feature type="region of interest" description="Disordered" evidence="16">
    <location>
        <begin position="1"/>
        <end position="50"/>
    </location>
</feature>
<feature type="compositionally biased region" description="Basic and acidic residues" evidence="16">
    <location>
        <begin position="11"/>
        <end position="20"/>
    </location>
</feature>
<dbReference type="InterPro" id="IPR018514">
    <property type="entry name" value="Rabaptin_CC"/>
</dbReference>
<dbReference type="Pfam" id="PF01363">
    <property type="entry name" value="FYVE"/>
    <property type="match status" value="1"/>
</dbReference>
<dbReference type="Gene3D" id="3.30.40.10">
    <property type="entry name" value="Zinc/RING finger domain, C3HC4 (zinc finger)"/>
    <property type="match status" value="1"/>
</dbReference>
<feature type="domain" description="FYVE-type" evidence="17">
    <location>
        <begin position="735"/>
        <end position="791"/>
    </location>
</feature>
<evidence type="ECO:0000256" key="8">
    <source>
        <dbReference type="ARBA" id="ARBA00022723"/>
    </source>
</evidence>
<feature type="coiled-coil region" evidence="15">
    <location>
        <begin position="160"/>
        <end position="187"/>
    </location>
</feature>
<name>A0ABP1RWA2_9HEXA</name>
<dbReference type="PROSITE" id="PS50178">
    <property type="entry name" value="ZF_FYVE"/>
    <property type="match status" value="1"/>
</dbReference>
<feature type="coiled-coil region" evidence="15">
    <location>
        <begin position="452"/>
        <end position="543"/>
    </location>
</feature>
<feature type="region of interest" description="Disordered" evidence="16">
    <location>
        <begin position="657"/>
        <end position="685"/>
    </location>
</feature>
<evidence type="ECO:0000256" key="4">
    <source>
        <dbReference type="ARBA" id="ARBA00022448"/>
    </source>
</evidence>
<evidence type="ECO:0000259" key="17">
    <source>
        <dbReference type="PROSITE" id="PS50178"/>
    </source>
</evidence>
<dbReference type="SMART" id="SM00064">
    <property type="entry name" value="FYVE"/>
    <property type="match status" value="1"/>
</dbReference>
<dbReference type="InterPro" id="IPR003914">
    <property type="entry name" value="Rabaptin"/>
</dbReference>
<dbReference type="InterPro" id="IPR011011">
    <property type="entry name" value="Znf_FYVE_PHD"/>
</dbReference>
<evidence type="ECO:0000256" key="11">
    <source>
        <dbReference type="ARBA" id="ARBA00022833"/>
    </source>
</evidence>
<dbReference type="Gene3D" id="1.20.5.730">
    <property type="entry name" value="Single helix bin"/>
    <property type="match status" value="1"/>
</dbReference>
<feature type="region of interest" description="Disordered" evidence="16">
    <location>
        <begin position="425"/>
        <end position="447"/>
    </location>
</feature>
<organism evidence="18 19">
    <name type="scientific">Orchesella dallaii</name>
    <dbReference type="NCBI Taxonomy" id="48710"/>
    <lineage>
        <taxon>Eukaryota</taxon>
        <taxon>Metazoa</taxon>
        <taxon>Ecdysozoa</taxon>
        <taxon>Arthropoda</taxon>
        <taxon>Hexapoda</taxon>
        <taxon>Collembola</taxon>
        <taxon>Entomobryomorpha</taxon>
        <taxon>Entomobryoidea</taxon>
        <taxon>Orchesellidae</taxon>
        <taxon>Orchesellinae</taxon>
        <taxon>Orchesella</taxon>
    </lineage>
</organism>
<feature type="coiled-coil region" evidence="15">
    <location>
        <begin position="335"/>
        <end position="369"/>
    </location>
</feature>
<keyword evidence="4" id="KW-0813">Transport</keyword>
<keyword evidence="19" id="KW-1185">Reference proteome</keyword>
<evidence type="ECO:0000256" key="6">
    <source>
        <dbReference type="ARBA" id="ARBA00022553"/>
    </source>
</evidence>
<evidence type="ECO:0000313" key="18">
    <source>
        <dbReference type="EMBL" id="CAL8137354.1"/>
    </source>
</evidence>
<evidence type="ECO:0000256" key="10">
    <source>
        <dbReference type="ARBA" id="ARBA00022771"/>
    </source>
</evidence>
<gene>
    <name evidence="18" type="ORF">ODALV1_LOCUS26879</name>
</gene>
<evidence type="ECO:0000256" key="12">
    <source>
        <dbReference type="ARBA" id="ARBA00022927"/>
    </source>
</evidence>
<feature type="compositionally biased region" description="Basic and acidic residues" evidence="16">
    <location>
        <begin position="665"/>
        <end position="685"/>
    </location>
</feature>
<dbReference type="InterPro" id="IPR015390">
    <property type="entry name" value="Rabaptin_Rab5-bd_dom"/>
</dbReference>
<dbReference type="Proteomes" id="UP001642540">
    <property type="component" value="Unassembled WGS sequence"/>
</dbReference>
<feature type="coiled-coil region" evidence="15">
    <location>
        <begin position="57"/>
        <end position="130"/>
    </location>
</feature>
<protein>
    <recommendedName>
        <fullName evidence="17">FYVE-type domain-containing protein</fullName>
    </recommendedName>
</protein>
<feature type="coiled-coil region" evidence="15">
    <location>
        <begin position="249"/>
        <end position="283"/>
    </location>
</feature>
<keyword evidence="9" id="KW-0967">Endosome</keyword>
<sequence length="807" mass="91677">MSTEDSSQGMDSKDETKDSSADEFTDATEEIVGGSGDVVGIASPSPSVDNLMSKNSELELQDQILTLQRKLVELDADFGAKRARFKELFMQKEDELAKERDSKSKLEEDIKRLEDELNDTKSQVTIAELQKNDIEIERQRYQSDLIMQRRKYEESIKEIATKYDNEIQRLKHVNSKLEANISEVRETLSPSSGFDGAGAVFSTVGQHFKKSLARKINSTMTASNDSLHEIDDGTKGKPASTSKYAQEDAEMLRSLVVQLEEELVALKEKVRNSDEQLAALQSAQASLVKGNDALTLFLQGKDVQEVLTQLDDKLRTAQNGLEAEKSSRADLEMYVAFANAQKTLLQDELDKSKLELRDLKDQLDQERKRGIENCKRYETISNMPHETVQAKLARLQELISHIKDPSSEDTAKKIVELQAVSSCDETAADGTAGNPGPPPPPCKECDSRQSQIDRLKDELHKSSQFRKDIEEESNTKAQGLQAQLNALEAQMGTYELLLHEVNTTSQQAMDNMENRLKRLQYERDSIQSKIESLELENDNLKGKHVKHSVAMQNEPISLPNDVMELQELVLKLREDLISVQIGKETVEGELQFLKDQMKMIEEEKATIEEGLNSEINNLRDMLTESKHRCDAYEEERRKLEKTISDVKTKLMATEAHSSKIYQSKKQSEEHVKEKEVRNETLSRDNHELQGKISTLRKELNNSEELQKDLISLNKSLQMELEALRRPETEVRWQHPDDISQCKTCKKGLHDAREKHHCKHCGRICCTDCISRTIRRGNRDYNVCGFCHTLLAHDSAPYFSTEPPHSPD</sequence>
<dbReference type="Pfam" id="PF03528">
    <property type="entry name" value="Rabaptin"/>
    <property type="match status" value="1"/>
</dbReference>
<keyword evidence="11" id="KW-0862">Zinc</keyword>
<dbReference type="EMBL" id="CAXLJM020000117">
    <property type="protein sequence ID" value="CAL8137354.1"/>
    <property type="molecule type" value="Genomic_DNA"/>
</dbReference>
<evidence type="ECO:0000256" key="9">
    <source>
        <dbReference type="ARBA" id="ARBA00022753"/>
    </source>
</evidence>
<dbReference type="InterPro" id="IPR013083">
    <property type="entry name" value="Znf_RING/FYVE/PHD"/>
</dbReference>
<dbReference type="SUPFAM" id="SSF57903">
    <property type="entry name" value="FYVE/PHD zinc finger"/>
    <property type="match status" value="1"/>
</dbReference>
<evidence type="ECO:0000256" key="2">
    <source>
        <dbReference type="ARBA" id="ARBA00004496"/>
    </source>
</evidence>
<dbReference type="InterPro" id="IPR017455">
    <property type="entry name" value="Znf_FYVE-rel"/>
</dbReference>
<feature type="compositionally biased region" description="Polar residues" evidence="16">
    <location>
        <begin position="1"/>
        <end position="10"/>
    </location>
</feature>
<keyword evidence="10 14" id="KW-0863">Zinc-finger</keyword>
<dbReference type="InterPro" id="IPR000306">
    <property type="entry name" value="Znf_FYVE"/>
</dbReference>
<dbReference type="PRINTS" id="PR01432">
    <property type="entry name" value="RABAPTIN"/>
</dbReference>
<comment type="caution">
    <text evidence="18">The sequence shown here is derived from an EMBL/GenBank/DDBJ whole genome shotgun (WGS) entry which is preliminary data.</text>
</comment>
<evidence type="ECO:0000256" key="1">
    <source>
        <dbReference type="ARBA" id="ARBA00004412"/>
    </source>
</evidence>
<proteinExistence type="inferred from homology"/>
<keyword evidence="13 15" id="KW-0175">Coiled coil</keyword>
<keyword evidence="6" id="KW-0597">Phosphoprotein</keyword>
<keyword evidence="12" id="KW-0653">Protein transport</keyword>
<dbReference type="PANTHER" id="PTHR31179:SF7">
    <property type="entry name" value="FYVE-TYPE DOMAIN-CONTAINING PROTEIN"/>
    <property type="match status" value="1"/>
</dbReference>
<comment type="subcellular location">
    <subcellularLocation>
        <location evidence="2">Cytoplasm</location>
    </subcellularLocation>
    <subcellularLocation>
        <location evidence="1">Early endosome</location>
    </subcellularLocation>
</comment>
<dbReference type="Pfam" id="PF09311">
    <property type="entry name" value="Rab5-bind"/>
    <property type="match status" value="1"/>
</dbReference>
<keyword evidence="8" id="KW-0479">Metal-binding</keyword>
<evidence type="ECO:0000256" key="16">
    <source>
        <dbReference type="SAM" id="MobiDB-lite"/>
    </source>
</evidence>
<evidence type="ECO:0000313" key="19">
    <source>
        <dbReference type="Proteomes" id="UP001642540"/>
    </source>
</evidence>
<evidence type="ECO:0000256" key="14">
    <source>
        <dbReference type="PROSITE-ProRule" id="PRU00091"/>
    </source>
</evidence>
<accession>A0ABP1RWA2</accession>
<evidence type="ECO:0000256" key="5">
    <source>
        <dbReference type="ARBA" id="ARBA00022490"/>
    </source>
</evidence>